<proteinExistence type="predicted"/>
<accession>A0A368ZEP2</accession>
<keyword evidence="2" id="KW-1185">Reference proteome</keyword>
<organism evidence="1 2">
    <name type="scientific">Winogradskyella arenosi</name>
    <dbReference type="NCBI Taxonomy" id="533325"/>
    <lineage>
        <taxon>Bacteria</taxon>
        <taxon>Pseudomonadati</taxon>
        <taxon>Bacteroidota</taxon>
        <taxon>Flavobacteriia</taxon>
        <taxon>Flavobacteriales</taxon>
        <taxon>Flavobacteriaceae</taxon>
        <taxon>Winogradskyella</taxon>
    </lineage>
</organism>
<sequence length="406" mass="47077">MKINSTIFLLFALFCQQMLFSQEQDQNDDQDQPCSCLLLKENEANDLKVIELAEYVENGFHDLNAAAFDEKFDIPSFLNTVVSHKDIEKSTKFTKNYLKGIGSTGQKLSEKLVTMIEEGSYYNLINYRYDIIQRAYYFTFRLYSEEAGVNYHDYKVCSDGTTLKFNDIYVYLTGEPLSSTMQRMLVLSQPSTDKSARENMASYKNVFLFLNSRKLAEKGDYKGAYDKISAITPPMSTEKFTLLMKAQYASLYDDELYAVLLTEYAELFPKDPTLYLKLIDYNLLKGNFKVARENVDKLIYETDDDFLYLIKGNIYAMENDFSNAETHYKYMTDNYPDLLEGYIGYMISLNYQDRFEEMITVIEDLITQEYDKVALLEFIEEEAPDGSNALGAFVASETYKTWKQKS</sequence>
<dbReference type="SUPFAM" id="SSF48452">
    <property type="entry name" value="TPR-like"/>
    <property type="match status" value="1"/>
</dbReference>
<dbReference type="InterPro" id="IPR011990">
    <property type="entry name" value="TPR-like_helical_dom_sf"/>
</dbReference>
<dbReference type="AlphaFoldDB" id="A0A368ZEP2"/>
<evidence type="ECO:0008006" key="3">
    <source>
        <dbReference type="Google" id="ProtNLM"/>
    </source>
</evidence>
<gene>
    <name evidence="1" type="ORF">DFQ08_103204</name>
</gene>
<protein>
    <recommendedName>
        <fullName evidence="3">Tetratricopeptide repeat protein</fullName>
    </recommendedName>
</protein>
<dbReference type="RefSeq" id="WP_147269468.1">
    <property type="nucleotide sequence ID" value="NZ_QPJO01000003.1"/>
</dbReference>
<evidence type="ECO:0000313" key="1">
    <source>
        <dbReference type="EMBL" id="RCW91376.1"/>
    </source>
</evidence>
<dbReference type="OrthoDB" id="1198805at2"/>
<reference evidence="1 2" key="1">
    <citation type="submission" date="2018-07" db="EMBL/GenBank/DDBJ databases">
        <title>Genomic Encyclopedia of Type Strains, Phase III (KMG-III): the genomes of soil and plant-associated and newly described type strains.</title>
        <authorList>
            <person name="Whitman W."/>
        </authorList>
    </citation>
    <scope>NUCLEOTIDE SEQUENCE [LARGE SCALE GENOMIC DNA]</scope>
    <source>
        <strain evidence="1 2">CECT 7958</strain>
    </source>
</reference>
<evidence type="ECO:0000313" key="2">
    <source>
        <dbReference type="Proteomes" id="UP000253436"/>
    </source>
</evidence>
<name>A0A368ZEP2_9FLAO</name>
<comment type="caution">
    <text evidence="1">The sequence shown here is derived from an EMBL/GenBank/DDBJ whole genome shotgun (WGS) entry which is preliminary data.</text>
</comment>
<dbReference type="Proteomes" id="UP000253436">
    <property type="component" value="Unassembled WGS sequence"/>
</dbReference>
<dbReference type="Gene3D" id="1.25.40.10">
    <property type="entry name" value="Tetratricopeptide repeat domain"/>
    <property type="match status" value="1"/>
</dbReference>
<dbReference type="EMBL" id="QPJO01000003">
    <property type="protein sequence ID" value="RCW91376.1"/>
    <property type="molecule type" value="Genomic_DNA"/>
</dbReference>